<keyword evidence="16" id="KW-1185">Reference proteome</keyword>
<dbReference type="GO" id="GO:0005737">
    <property type="term" value="C:cytoplasm"/>
    <property type="evidence" value="ECO:0007669"/>
    <property type="project" value="TreeGrafter"/>
</dbReference>
<gene>
    <name evidence="15" type="ORF">PV09_03156</name>
</gene>
<comment type="catalytic activity">
    <reaction evidence="9 12">
        <text>O-phospho-L-seryl-[protein] + H2O = L-seryl-[protein] + phosphate</text>
        <dbReference type="Rhea" id="RHEA:20629"/>
        <dbReference type="Rhea" id="RHEA-COMP:9863"/>
        <dbReference type="Rhea" id="RHEA-COMP:11604"/>
        <dbReference type="ChEBI" id="CHEBI:15377"/>
        <dbReference type="ChEBI" id="CHEBI:29999"/>
        <dbReference type="ChEBI" id="CHEBI:43474"/>
        <dbReference type="ChEBI" id="CHEBI:83421"/>
        <dbReference type="EC" id="3.1.3.16"/>
    </reaction>
</comment>
<evidence type="ECO:0000256" key="13">
    <source>
        <dbReference type="SAM" id="MobiDB-lite"/>
    </source>
</evidence>
<dbReference type="RefSeq" id="XP_016215840.1">
    <property type="nucleotide sequence ID" value="XM_016356317.1"/>
</dbReference>
<comment type="similarity">
    <text evidence="2 11 12">Belongs to the RPAP2 family.</text>
</comment>
<dbReference type="InterPro" id="IPR038534">
    <property type="entry name" value="Rtr1/RPAP2_sf"/>
</dbReference>
<dbReference type="Pfam" id="PF04181">
    <property type="entry name" value="RPAP2_Rtr1"/>
    <property type="match status" value="1"/>
</dbReference>
<organism evidence="15 16">
    <name type="scientific">Verruconis gallopava</name>
    <dbReference type="NCBI Taxonomy" id="253628"/>
    <lineage>
        <taxon>Eukaryota</taxon>
        <taxon>Fungi</taxon>
        <taxon>Dikarya</taxon>
        <taxon>Ascomycota</taxon>
        <taxon>Pezizomycotina</taxon>
        <taxon>Dothideomycetes</taxon>
        <taxon>Pleosporomycetidae</taxon>
        <taxon>Venturiales</taxon>
        <taxon>Sympoventuriaceae</taxon>
        <taxon>Verruconis</taxon>
    </lineage>
</organism>
<dbReference type="GO" id="GO:0008420">
    <property type="term" value="F:RNA polymerase II CTD heptapeptide repeat phosphatase activity"/>
    <property type="evidence" value="ECO:0007669"/>
    <property type="project" value="UniProtKB-UniRule"/>
</dbReference>
<dbReference type="PANTHER" id="PTHR14732:SF0">
    <property type="entry name" value="RNA POLYMERASE II SUBUNIT B1 CTD PHOSPHATASE RPAP2-RELATED"/>
    <property type="match status" value="1"/>
</dbReference>
<evidence type="ECO:0000256" key="6">
    <source>
        <dbReference type="ARBA" id="ARBA00022833"/>
    </source>
</evidence>
<keyword evidence="4 12" id="KW-0863">Zinc-finger</keyword>
<dbReference type="InterPro" id="IPR039693">
    <property type="entry name" value="Rtr1/RPAP2"/>
</dbReference>
<feature type="region of interest" description="Disordered" evidence="13">
    <location>
        <begin position="206"/>
        <end position="277"/>
    </location>
</feature>
<comment type="function">
    <text evidence="12">Putative RNA polymerase II subunit B1 C-terminal domain (CTD) phosphatase involved in RNA polymerase II transcription regulation.</text>
</comment>
<dbReference type="PROSITE" id="PS51479">
    <property type="entry name" value="ZF_RTR1"/>
    <property type="match status" value="1"/>
</dbReference>
<dbReference type="VEuPathDB" id="FungiDB:PV09_03156"/>
<evidence type="ECO:0000256" key="5">
    <source>
        <dbReference type="ARBA" id="ARBA00022801"/>
    </source>
</evidence>
<keyword evidence="5 12" id="KW-0378">Hydrolase</keyword>
<evidence type="ECO:0000313" key="16">
    <source>
        <dbReference type="Proteomes" id="UP000053259"/>
    </source>
</evidence>
<evidence type="ECO:0000256" key="9">
    <source>
        <dbReference type="ARBA" id="ARBA00047761"/>
    </source>
</evidence>
<evidence type="ECO:0000256" key="11">
    <source>
        <dbReference type="PROSITE-ProRule" id="PRU00812"/>
    </source>
</evidence>
<dbReference type="GO" id="GO:0005634">
    <property type="term" value="C:nucleus"/>
    <property type="evidence" value="ECO:0007669"/>
    <property type="project" value="UniProtKB-SubCell"/>
</dbReference>
<keyword evidence="7 12" id="KW-0904">Protein phosphatase</keyword>
<keyword evidence="3 12" id="KW-0479">Metal-binding</keyword>
<dbReference type="Proteomes" id="UP000053259">
    <property type="component" value="Unassembled WGS sequence"/>
</dbReference>
<dbReference type="OrthoDB" id="2590500at2759"/>
<dbReference type="GO" id="GO:0043175">
    <property type="term" value="F:RNA polymerase core enzyme binding"/>
    <property type="evidence" value="ECO:0007669"/>
    <property type="project" value="UniProtKB-UniRule"/>
</dbReference>
<dbReference type="EC" id="3.1.3.16" evidence="12"/>
<feature type="compositionally biased region" description="Polar residues" evidence="13">
    <location>
        <begin position="11"/>
        <end position="23"/>
    </location>
</feature>
<dbReference type="EMBL" id="KN847536">
    <property type="protein sequence ID" value="KIW05971.1"/>
    <property type="molecule type" value="Genomic_DNA"/>
</dbReference>
<dbReference type="InParanoid" id="A0A0D1XTE1"/>
<dbReference type="PANTHER" id="PTHR14732">
    <property type="entry name" value="RNA POLYMERASE II SUBUNIT B1 CTD PHOSPHATASE RPAP2-RELATED"/>
    <property type="match status" value="1"/>
</dbReference>
<evidence type="ECO:0000256" key="4">
    <source>
        <dbReference type="ARBA" id="ARBA00022771"/>
    </source>
</evidence>
<feature type="region of interest" description="Disordered" evidence="13">
    <location>
        <begin position="1"/>
        <end position="30"/>
    </location>
</feature>
<evidence type="ECO:0000256" key="12">
    <source>
        <dbReference type="RuleBase" id="RU367080"/>
    </source>
</evidence>
<sequence>MAPKSILKKTPASSSAAQQQRPTTKSRDERNREIALYHANLIQAQKDVEAAIVSAIETLIDFPAHPSSTSASPDASDVAEFTRLVYIFTPGDYDELIEERRIDGRCGYVFCRNAPKTTQGGGRLKILGGGRVVDRGRAESWCSAVCAKRAMWIKVQLIETPAWERRGAVEGGQIDIMTGDADQAGSAGAQLRGDEDDLERKMKELALERGDGEKPARSAGMVSNVLVEKDTVKPPSAPEPDGSEQTEGEVIEGYKPKHKKKTKDEPSLELGDQDWVA</sequence>
<evidence type="ECO:0000256" key="3">
    <source>
        <dbReference type="ARBA" id="ARBA00022723"/>
    </source>
</evidence>
<evidence type="ECO:0000256" key="10">
    <source>
        <dbReference type="ARBA" id="ARBA00048336"/>
    </source>
</evidence>
<evidence type="ECO:0000256" key="8">
    <source>
        <dbReference type="ARBA" id="ARBA00023242"/>
    </source>
</evidence>
<feature type="region of interest" description="Disordered" evidence="13">
    <location>
        <begin position="178"/>
        <end position="197"/>
    </location>
</feature>
<evidence type="ECO:0000256" key="7">
    <source>
        <dbReference type="ARBA" id="ARBA00022912"/>
    </source>
</evidence>
<dbReference type="GeneID" id="27311129"/>
<dbReference type="Gene3D" id="1.25.40.820">
    <property type="match status" value="1"/>
</dbReference>
<reference evidence="15 16" key="1">
    <citation type="submission" date="2015-01" db="EMBL/GenBank/DDBJ databases">
        <title>The Genome Sequence of Ochroconis gallopava CBS43764.</title>
        <authorList>
            <consortium name="The Broad Institute Genomics Platform"/>
            <person name="Cuomo C."/>
            <person name="de Hoog S."/>
            <person name="Gorbushina A."/>
            <person name="Stielow B."/>
            <person name="Teixiera M."/>
            <person name="Abouelleil A."/>
            <person name="Chapman S.B."/>
            <person name="Priest M."/>
            <person name="Young S.K."/>
            <person name="Wortman J."/>
            <person name="Nusbaum C."/>
            <person name="Birren B."/>
        </authorList>
    </citation>
    <scope>NUCLEOTIDE SEQUENCE [LARGE SCALE GENOMIC DNA]</scope>
    <source>
        <strain evidence="15 16">CBS 43764</strain>
    </source>
</reference>
<keyword evidence="8 12" id="KW-0539">Nucleus</keyword>
<dbReference type="AlphaFoldDB" id="A0A0D1XTE1"/>
<keyword evidence="6 12" id="KW-0862">Zinc</keyword>
<dbReference type="InterPro" id="IPR007308">
    <property type="entry name" value="Rtr1/RPAP2_dom"/>
</dbReference>
<proteinExistence type="inferred from homology"/>
<accession>A0A0D1XTE1</accession>
<evidence type="ECO:0000256" key="2">
    <source>
        <dbReference type="ARBA" id="ARBA00005676"/>
    </source>
</evidence>
<feature type="compositionally biased region" description="Acidic residues" evidence="13">
    <location>
        <begin position="241"/>
        <end position="250"/>
    </location>
</feature>
<evidence type="ECO:0000256" key="1">
    <source>
        <dbReference type="ARBA" id="ARBA00004123"/>
    </source>
</evidence>
<dbReference type="GO" id="GO:0008270">
    <property type="term" value="F:zinc ion binding"/>
    <property type="evidence" value="ECO:0007669"/>
    <property type="project" value="UniProtKB-KW"/>
</dbReference>
<comment type="subcellular location">
    <subcellularLocation>
        <location evidence="1 12">Nucleus</location>
    </subcellularLocation>
</comment>
<evidence type="ECO:0000259" key="14">
    <source>
        <dbReference type="PROSITE" id="PS51479"/>
    </source>
</evidence>
<feature type="domain" description="RTR1-type" evidence="14">
    <location>
        <begin position="83"/>
        <end position="166"/>
    </location>
</feature>
<dbReference type="HOGENOM" id="CLU_049331_1_0_1"/>
<feature type="compositionally biased region" description="Basic and acidic residues" evidence="13">
    <location>
        <begin position="206"/>
        <end position="216"/>
    </location>
</feature>
<comment type="catalytic activity">
    <reaction evidence="10 12">
        <text>O-phospho-L-threonyl-[protein] + H2O = L-threonyl-[protein] + phosphate</text>
        <dbReference type="Rhea" id="RHEA:47004"/>
        <dbReference type="Rhea" id="RHEA-COMP:11060"/>
        <dbReference type="Rhea" id="RHEA-COMP:11605"/>
        <dbReference type="ChEBI" id="CHEBI:15377"/>
        <dbReference type="ChEBI" id="CHEBI:30013"/>
        <dbReference type="ChEBI" id="CHEBI:43474"/>
        <dbReference type="ChEBI" id="CHEBI:61977"/>
        <dbReference type="EC" id="3.1.3.16"/>
    </reaction>
</comment>
<name>A0A0D1XTE1_9PEZI</name>
<protein>
    <recommendedName>
        <fullName evidence="12">RNA polymerase II subunit B1 CTD phosphatase RPAP2 homolog</fullName>
        <ecNumber evidence="12">3.1.3.16</ecNumber>
    </recommendedName>
</protein>
<evidence type="ECO:0000313" key="15">
    <source>
        <dbReference type="EMBL" id="KIW05971.1"/>
    </source>
</evidence>
<feature type="compositionally biased region" description="Low complexity" evidence="13">
    <location>
        <begin position="179"/>
        <end position="190"/>
    </location>
</feature>
<dbReference type="STRING" id="253628.A0A0D1XTE1"/>